<feature type="transmembrane region" description="Helical" evidence="2">
    <location>
        <begin position="1679"/>
        <end position="1704"/>
    </location>
</feature>
<name>U6MEN7_EIMMA</name>
<reference evidence="3" key="1">
    <citation type="submission" date="2013-10" db="EMBL/GenBank/DDBJ databases">
        <title>Genomic analysis of the causative agents of coccidiosis in chickens.</title>
        <authorList>
            <person name="Reid A.J."/>
            <person name="Blake D."/>
            <person name="Billington K."/>
            <person name="Browne H."/>
            <person name="Dunn M."/>
            <person name="Hung S."/>
            <person name="Kawahara F."/>
            <person name="Miranda-Saavedra D."/>
            <person name="Mourier T."/>
            <person name="Nagra H."/>
            <person name="Otto T.D."/>
            <person name="Rawlings N."/>
            <person name="Sanchez A."/>
            <person name="Sanders M."/>
            <person name="Subramaniam C."/>
            <person name="Tay Y."/>
            <person name="Dear P."/>
            <person name="Doerig C."/>
            <person name="Gruber A."/>
            <person name="Parkinson J."/>
            <person name="Shirley M."/>
            <person name="Wan K.L."/>
            <person name="Berriman M."/>
            <person name="Tomley F."/>
            <person name="Pain A."/>
        </authorList>
    </citation>
    <scope>NUCLEOTIDE SEQUENCE [LARGE SCALE GENOMIC DNA]</scope>
    <source>
        <strain evidence="3">Weybridge</strain>
    </source>
</reference>
<feature type="transmembrane region" description="Helical" evidence="2">
    <location>
        <begin position="1422"/>
        <end position="1441"/>
    </location>
</feature>
<keyword evidence="2" id="KW-1133">Transmembrane helix</keyword>
<dbReference type="GO" id="GO:0045332">
    <property type="term" value="P:phospholipid translocation"/>
    <property type="evidence" value="ECO:0007669"/>
    <property type="project" value="TreeGrafter"/>
</dbReference>
<dbReference type="GeneID" id="25336751"/>
<dbReference type="InterPro" id="IPR023214">
    <property type="entry name" value="HAD_sf"/>
</dbReference>
<reference evidence="3" key="2">
    <citation type="submission" date="2013-10" db="EMBL/GenBank/DDBJ databases">
        <authorList>
            <person name="Aslett M."/>
        </authorList>
    </citation>
    <scope>NUCLEOTIDE SEQUENCE [LARGE SCALE GENOMIC DNA]</scope>
    <source>
        <strain evidence="3">Weybridge</strain>
    </source>
</reference>
<dbReference type="EMBL" id="HG721331">
    <property type="protein sequence ID" value="CDJ60115.1"/>
    <property type="molecule type" value="Genomic_DNA"/>
</dbReference>
<evidence type="ECO:0000313" key="4">
    <source>
        <dbReference type="Proteomes" id="UP000030763"/>
    </source>
</evidence>
<proteinExistence type="predicted"/>
<dbReference type="PANTHER" id="PTHR24092">
    <property type="entry name" value="PROBABLE PHOSPHOLIPID-TRANSPORTING ATPASE"/>
    <property type="match status" value="1"/>
</dbReference>
<dbReference type="PANTHER" id="PTHR24092:SF175">
    <property type="entry name" value="PHOSPHOLIPID-TRANSPORTING ATPASE"/>
    <property type="match status" value="1"/>
</dbReference>
<feature type="transmembrane region" description="Helical" evidence="2">
    <location>
        <begin position="2047"/>
        <end position="2069"/>
    </location>
</feature>
<feature type="region of interest" description="Disordered" evidence="1">
    <location>
        <begin position="1273"/>
        <end position="1293"/>
    </location>
</feature>
<evidence type="ECO:0000256" key="2">
    <source>
        <dbReference type="SAM" id="Phobius"/>
    </source>
</evidence>
<feature type="transmembrane region" description="Helical" evidence="2">
    <location>
        <begin position="1724"/>
        <end position="1743"/>
    </location>
</feature>
<evidence type="ECO:0000313" key="3">
    <source>
        <dbReference type="EMBL" id="CDJ60115.1"/>
    </source>
</evidence>
<keyword evidence="2" id="KW-0812">Transmembrane</keyword>
<feature type="transmembrane region" description="Helical" evidence="2">
    <location>
        <begin position="1925"/>
        <end position="1951"/>
    </location>
</feature>
<evidence type="ECO:0008006" key="5">
    <source>
        <dbReference type="Google" id="ProtNLM"/>
    </source>
</evidence>
<dbReference type="VEuPathDB" id="ToxoDB:EMWEY_00027650"/>
<keyword evidence="4" id="KW-1185">Reference proteome</keyword>
<protein>
    <recommendedName>
        <fullName evidence="5">Guanylyl cyclase, related</fullName>
    </recommendedName>
</protein>
<organism evidence="3 4">
    <name type="scientific">Eimeria maxima</name>
    <name type="common">Coccidian parasite</name>
    <dbReference type="NCBI Taxonomy" id="5804"/>
    <lineage>
        <taxon>Eukaryota</taxon>
        <taxon>Sar</taxon>
        <taxon>Alveolata</taxon>
        <taxon>Apicomplexa</taxon>
        <taxon>Conoidasida</taxon>
        <taxon>Coccidia</taxon>
        <taxon>Eucoccidiorida</taxon>
        <taxon>Eimeriorina</taxon>
        <taxon>Eimeriidae</taxon>
        <taxon>Eimeria</taxon>
    </lineage>
</organism>
<dbReference type="Proteomes" id="UP000030763">
    <property type="component" value="Unassembled WGS sequence"/>
</dbReference>
<dbReference type="SUPFAM" id="SSF81653">
    <property type="entry name" value="Calcium ATPase, transduction domain A"/>
    <property type="match status" value="1"/>
</dbReference>
<dbReference type="GO" id="GO:0140326">
    <property type="term" value="F:ATPase-coupled intramembrane lipid transporter activity"/>
    <property type="evidence" value="ECO:0007669"/>
    <property type="project" value="TreeGrafter"/>
</dbReference>
<dbReference type="Gene3D" id="3.40.50.1000">
    <property type="entry name" value="HAD superfamily/HAD-like"/>
    <property type="match status" value="2"/>
</dbReference>
<dbReference type="SUPFAM" id="SSF56784">
    <property type="entry name" value="HAD-like"/>
    <property type="match status" value="1"/>
</dbReference>
<feature type="transmembrane region" description="Helical" evidence="2">
    <location>
        <begin position="379"/>
        <end position="397"/>
    </location>
</feature>
<feature type="transmembrane region" description="Helical" evidence="2">
    <location>
        <begin position="330"/>
        <end position="359"/>
    </location>
</feature>
<gene>
    <name evidence="3" type="ORF">EMWEY_00027650</name>
</gene>
<dbReference type="GO" id="GO:0005886">
    <property type="term" value="C:plasma membrane"/>
    <property type="evidence" value="ECO:0007669"/>
    <property type="project" value="TreeGrafter"/>
</dbReference>
<keyword evidence="2" id="KW-0472">Membrane</keyword>
<feature type="compositionally biased region" description="Low complexity" evidence="1">
    <location>
        <begin position="34"/>
        <end position="48"/>
    </location>
</feature>
<feature type="region of interest" description="Disordered" evidence="1">
    <location>
        <begin position="1"/>
        <end position="65"/>
    </location>
</feature>
<feature type="transmembrane region" description="Helical" evidence="2">
    <location>
        <begin position="1396"/>
        <end position="1416"/>
    </location>
</feature>
<feature type="transmembrane region" description="Helical" evidence="2">
    <location>
        <begin position="1481"/>
        <end position="1501"/>
    </location>
</feature>
<accession>U6MEN7</accession>
<dbReference type="OrthoDB" id="345827at2759"/>
<sequence length="2086" mass="227232">MPPESHEPEGGSPGYDADPMDSVACRGQVGGDISSSSSSSSTGGSKTSPLLSTAGSAWGTPSLPTAPLLGTERTLLNAKKERLSRGTRLLMPYWAVRQVVINPVTEEETCTPAPVAAPGGCMQFFVALPLFQLALAIPAHQPVAHGDVHSVFCRVWLMLRCVTGYVYYNGIWTCRFRAVPLRIFSSAFTCHVLDGREPVLKEAAWGDLRVGNIVRVYCGECVPADLLILTCGHSERYCVRETKADYSLAALAGLRGRVVCETPAGGSPHFKGTIRLDARPRGTRIVASNIAPRGSILRWTEWIDGLVLHAAEDVAFYQSRRSCKEGNRELDSACSVVVGVFAVTSLILGVALFLVKGLIGTQQGWTFDMPHYKAHLSQWLFLLSCGPVALSFALDIAKLRRKENLWQPLKPLPDRHGDSLQMRQSWKRGHHGTEQRHGQKCPSHDEGYCASEVFGQLISPSALDDLARADFLLFDKGAVVDGSTLQLRGVCAGGACFSKPLARDIEHEGDLRAACHHCDSMESGEVPGESSSDCPCQKARTVQGIAPGNQDAIGGKTQPSVDDLEGAIFVQCGRCGIEMEDISAIEHYYTTHRDERGRLEVLAQIASICHCATPFLSRRTQEGRREGVDEISGAPDATRAHVEVDFQSTLPEDPVVLNLCGALGYRPVLRRGTQLHVERSPIPIPQCLPVSLVEVVGSHAPSPRRPRLSCVVKPMGHGSGALLVVRGPAADIAKICKGGLDALKTIEHGMTLPERSHGVGCRAGSSGSISGSEMDKAVERMTNGPGGDSALGGEERTGDGYAEYVRQVLLAAQRFSLEGSRPLLFAARALSAEELALYIQLSEEASNSMYRQEERQERIITSFETDLQLVGCVAVTDELQRGVRKTLAKVREVGIRQMLLVGGDKHAALATARHCGLLPSFDWSCLSKVGPPESRHVRSLGEMNRKRCGAMPNSGVSAASIPRRDNVCQSVEETGDAARAAPCRRCDEIHLLSVHHTTGDLRTGPPRLLDPGCLHGLVTNISASVSHWAVADAQILLQRCLTELAHYVLKDRRRLQSPSTSMWACECGTAVPRRRLLRMTSRRLSSVGGDARRVGRSFSQRSYSRSKAHFRREKCGGVHQGESEKENVGAGRRMLQQRSEVQDKEEYNGLFMYAICRADISVCAEIRGPVKQQLVACIKKSLKPRPVVIAAGSSAEDAAMMQEATVGIMVLCSSAQAEVATNELRWIAPQEADQVTFGEGGERLPVLRQLSRTFLDSARRTYHALLPLLPEHEPAAERGKSLPSPGPAESRLTSKGQMDSMELGLTGLTKQGSQLQQHEDMTLEHRQASQASKRVVGRIGRGSVSKNGIFEPCIQAACLYGGSADVVLESFQSLCSLMFRDALFEQAQSLLLIDQVVYSTSLLSTFVLALLLTNLLDYRDPTGSVFCIWFSLIAVVAACVVGHPMAASLDDECLWTACEGILTSVATVILVHQAIFKGMQVGALLHVTDFFLAALCFGVVVRPWLVALSIGGCASRGRVLGRVTQGLQDAFCIRATCACWADQSCKNCYCKPEAVRPLLLRASATSANDSAAYSRFRSARTDHTVDHYRTLAHPSGCAAESGPHYHRDACLLQTARETVASPYSSVDDLHLNSIYSSMRPCGVDSVAHHNTARLLECPQAEASEMCLLRCYRQIGACLALLRPLCIIIAIASLPWILTILQFLLFYGGTSGMRQLHLLPYGFPAWWLVLLPCAVVAVLVAGVFRRVNLLLGPEKVLLAADDIYTVVPVATEDGSAARRMGRRGTSESPVLNPPSWEVRRQLTTSAGGLLVGMATATDSGDERNLRRGMTDTTSMFSESNVVVEDDWSSESYFESESDFEAFTPSAPAVVCDEAATEQRANDALKGITLTFRDPYLEADYQSALMYVLLQNIVDYRQSAEGMDTSLSVILVVAVMLRLPFKLATGLNLFYVVSSTVRYFLGFYNQSYFCRFACTISPPRLLSPLVTTHCAEGFSLDRLGRCIPADSELHQLMAPLQTRQELLAVAAAHAIGSTPEEVLSQREPRCLCIWQLLSYIPWVLGLVSLMAFGCYRQEYNQRKRFLLDTQAS</sequence>
<dbReference type="InterPro" id="IPR036412">
    <property type="entry name" value="HAD-like_sf"/>
</dbReference>
<dbReference type="InterPro" id="IPR008250">
    <property type="entry name" value="ATPase_P-typ_transduc_dom_A_sf"/>
</dbReference>
<dbReference type="RefSeq" id="XP_013336760.1">
    <property type="nucleotide sequence ID" value="XM_013481306.1"/>
</dbReference>
<evidence type="ECO:0000256" key="1">
    <source>
        <dbReference type="SAM" id="MobiDB-lite"/>
    </source>
</evidence>